<dbReference type="RefSeq" id="WP_141893995.1">
    <property type="nucleotide sequence ID" value="NZ_BAABLH010000004.1"/>
</dbReference>
<dbReference type="Proteomes" id="UP000320235">
    <property type="component" value="Unassembled WGS sequence"/>
</dbReference>
<feature type="transmembrane region" description="Helical" evidence="8">
    <location>
        <begin position="268"/>
        <end position="291"/>
    </location>
</feature>
<dbReference type="AlphaFoldDB" id="A0A543F1E9"/>
<protein>
    <submittedName>
        <fullName evidence="9">Putative MFS family arabinose efflux permease</fullName>
    </submittedName>
</protein>
<gene>
    <name evidence="9" type="ORF">FB391_1691</name>
</gene>
<evidence type="ECO:0000256" key="3">
    <source>
        <dbReference type="ARBA" id="ARBA00022475"/>
    </source>
</evidence>
<feature type="transmembrane region" description="Helical" evidence="8">
    <location>
        <begin position="326"/>
        <end position="344"/>
    </location>
</feature>
<dbReference type="EMBL" id="VFPE01000002">
    <property type="protein sequence ID" value="TQM27665.1"/>
    <property type="molecule type" value="Genomic_DNA"/>
</dbReference>
<feature type="transmembrane region" description="Helical" evidence="8">
    <location>
        <begin position="364"/>
        <end position="385"/>
    </location>
</feature>
<accession>A0A543F1E9</accession>
<feature type="transmembrane region" description="Helical" evidence="8">
    <location>
        <begin position="391"/>
        <end position="408"/>
    </location>
</feature>
<keyword evidence="3" id="KW-1003">Cell membrane</keyword>
<evidence type="ECO:0000256" key="8">
    <source>
        <dbReference type="SAM" id="Phobius"/>
    </source>
</evidence>
<evidence type="ECO:0000256" key="5">
    <source>
        <dbReference type="ARBA" id="ARBA00022989"/>
    </source>
</evidence>
<reference evidence="9 10" key="1">
    <citation type="submission" date="2019-06" db="EMBL/GenBank/DDBJ databases">
        <title>Sequencing the genomes of 1000 actinobacteria strains.</title>
        <authorList>
            <person name="Klenk H.-P."/>
        </authorList>
    </citation>
    <scope>NUCLEOTIDE SEQUENCE [LARGE SCALE GENOMIC DNA]</scope>
    <source>
        <strain evidence="9 10">DSM 105492</strain>
    </source>
</reference>
<feature type="transmembrane region" description="Helical" evidence="8">
    <location>
        <begin position="50"/>
        <end position="70"/>
    </location>
</feature>
<evidence type="ECO:0000256" key="7">
    <source>
        <dbReference type="SAM" id="MobiDB-lite"/>
    </source>
</evidence>
<feature type="region of interest" description="Disordered" evidence="7">
    <location>
        <begin position="425"/>
        <end position="444"/>
    </location>
</feature>
<evidence type="ECO:0000256" key="6">
    <source>
        <dbReference type="ARBA" id="ARBA00023136"/>
    </source>
</evidence>
<keyword evidence="2" id="KW-0813">Transport</keyword>
<feature type="transmembrane region" description="Helical" evidence="8">
    <location>
        <begin position="20"/>
        <end position="44"/>
    </location>
</feature>
<dbReference type="Gene3D" id="1.20.1250.20">
    <property type="entry name" value="MFS general substrate transporter like domains"/>
    <property type="match status" value="1"/>
</dbReference>
<dbReference type="SUPFAM" id="SSF103473">
    <property type="entry name" value="MFS general substrate transporter"/>
    <property type="match status" value="1"/>
</dbReference>
<dbReference type="PANTHER" id="PTHR23513">
    <property type="entry name" value="INTEGRAL MEMBRANE EFFLUX PROTEIN-RELATED"/>
    <property type="match status" value="1"/>
</dbReference>
<feature type="transmembrane region" description="Helical" evidence="8">
    <location>
        <begin position="166"/>
        <end position="191"/>
    </location>
</feature>
<dbReference type="GO" id="GO:0005886">
    <property type="term" value="C:plasma membrane"/>
    <property type="evidence" value="ECO:0007669"/>
    <property type="project" value="UniProtKB-SubCell"/>
</dbReference>
<organism evidence="9 10">
    <name type="scientific">Microbacterium kyungheense</name>
    <dbReference type="NCBI Taxonomy" id="1263636"/>
    <lineage>
        <taxon>Bacteria</taxon>
        <taxon>Bacillati</taxon>
        <taxon>Actinomycetota</taxon>
        <taxon>Actinomycetes</taxon>
        <taxon>Micrococcales</taxon>
        <taxon>Microbacteriaceae</taxon>
        <taxon>Microbacterium</taxon>
    </lineage>
</organism>
<keyword evidence="5 8" id="KW-1133">Transmembrane helix</keyword>
<proteinExistence type="predicted"/>
<dbReference type="PANTHER" id="PTHR23513:SF6">
    <property type="entry name" value="MAJOR FACILITATOR SUPERFAMILY ASSOCIATED DOMAIN-CONTAINING PROTEIN"/>
    <property type="match status" value="1"/>
</dbReference>
<dbReference type="CDD" id="cd06173">
    <property type="entry name" value="MFS_MefA_like"/>
    <property type="match status" value="1"/>
</dbReference>
<name>A0A543F1E9_9MICO</name>
<feature type="transmembrane region" description="Helical" evidence="8">
    <location>
        <begin position="239"/>
        <end position="262"/>
    </location>
</feature>
<keyword evidence="6 8" id="KW-0472">Membrane</keyword>
<dbReference type="InterPro" id="IPR036259">
    <property type="entry name" value="MFS_trans_sf"/>
</dbReference>
<feature type="transmembrane region" description="Helical" evidence="8">
    <location>
        <begin position="303"/>
        <end position="320"/>
    </location>
</feature>
<comment type="subcellular location">
    <subcellularLocation>
        <location evidence="1">Cell membrane</location>
        <topology evidence="1">Multi-pass membrane protein</topology>
    </subcellularLocation>
</comment>
<dbReference type="Pfam" id="PF05977">
    <property type="entry name" value="MFS_3"/>
    <property type="match status" value="1"/>
</dbReference>
<evidence type="ECO:0000313" key="9">
    <source>
        <dbReference type="EMBL" id="TQM27665.1"/>
    </source>
</evidence>
<dbReference type="InterPro" id="IPR010290">
    <property type="entry name" value="TM_effector"/>
</dbReference>
<dbReference type="OrthoDB" id="145388at2"/>
<keyword evidence="10" id="KW-1185">Reference proteome</keyword>
<comment type="caution">
    <text evidence="9">The sequence shown here is derived from an EMBL/GenBank/DDBJ whole genome shotgun (WGS) entry which is preliminary data.</text>
</comment>
<sequence>MPSLGELIAPRRLGRDFRWLLASSWTSNLGDGIALSAAPLLIASMTSSPVLVASGAMMQFLPWLLFGLLAGSVADHHDRRRLVMLANGLRAVIVGALVVFLVTGHASVWIVLATAFLYGTAEVFADSAGSTLLPMMVRPADLGIGNARMQAGYLVANQLAGPPLGAFLFAVGSFWPFLLQILCVTLAVVLISRISHTPIPEKDAGATGAATVNADGTPVKPHPIREGLRWLRHNAPVRTLVLIILVFNVTWAAPWSVLVLYATEHLHMGAIGYGALTTASALGGMVAVFSFGWLEKHVSFSTLMRVCLSLEVLMHLSFALTTNGVVALVIMFGFGLYAFVWGTISTTVRQRLVPISLQGRIASVNMVGVFGGLVIGQLLGGLIAQTWGLTAPWWFAFAGSFVTLLLVWRPIRNIAAAKPVLDADEADDVADKDEPGAGGRPLID</sequence>
<evidence type="ECO:0000256" key="1">
    <source>
        <dbReference type="ARBA" id="ARBA00004651"/>
    </source>
</evidence>
<evidence type="ECO:0000256" key="2">
    <source>
        <dbReference type="ARBA" id="ARBA00022448"/>
    </source>
</evidence>
<evidence type="ECO:0000256" key="4">
    <source>
        <dbReference type="ARBA" id="ARBA00022692"/>
    </source>
</evidence>
<evidence type="ECO:0000313" key="10">
    <source>
        <dbReference type="Proteomes" id="UP000320235"/>
    </source>
</evidence>
<keyword evidence="4 8" id="KW-0812">Transmembrane</keyword>
<feature type="transmembrane region" description="Helical" evidence="8">
    <location>
        <begin position="91"/>
        <end position="118"/>
    </location>
</feature>